<organism evidence="2 3">
    <name type="scientific">Salinibacillus xinjiangensis</name>
    <dbReference type="NCBI Taxonomy" id="1229268"/>
    <lineage>
        <taxon>Bacteria</taxon>
        <taxon>Bacillati</taxon>
        <taxon>Bacillota</taxon>
        <taxon>Bacilli</taxon>
        <taxon>Bacillales</taxon>
        <taxon>Bacillaceae</taxon>
        <taxon>Salinibacillus</taxon>
    </lineage>
</organism>
<keyword evidence="1" id="KW-0812">Transmembrane</keyword>
<evidence type="ECO:0000256" key="1">
    <source>
        <dbReference type="SAM" id="Phobius"/>
    </source>
</evidence>
<keyword evidence="1" id="KW-1133">Transmembrane helix</keyword>
<feature type="transmembrane region" description="Helical" evidence="1">
    <location>
        <begin position="86"/>
        <end position="104"/>
    </location>
</feature>
<feature type="transmembrane region" description="Helical" evidence="1">
    <location>
        <begin position="57"/>
        <end position="74"/>
    </location>
</feature>
<reference evidence="2 3" key="1">
    <citation type="submission" date="2019-11" db="EMBL/GenBank/DDBJ databases">
        <authorList>
            <person name="Li J."/>
        </authorList>
    </citation>
    <scope>NUCLEOTIDE SEQUENCE [LARGE SCALE GENOMIC DNA]</scope>
    <source>
        <strain evidence="2 3">J4</strain>
    </source>
</reference>
<proteinExistence type="predicted"/>
<protein>
    <submittedName>
        <fullName evidence="2">Uncharacterized protein</fullName>
    </submittedName>
</protein>
<dbReference type="Proteomes" id="UP000480185">
    <property type="component" value="Unassembled WGS sequence"/>
</dbReference>
<name>A0A6G1X5M2_9BACI</name>
<evidence type="ECO:0000313" key="3">
    <source>
        <dbReference type="Proteomes" id="UP000480185"/>
    </source>
</evidence>
<dbReference type="EMBL" id="WJNH01000004">
    <property type="protein sequence ID" value="MRG86205.1"/>
    <property type="molecule type" value="Genomic_DNA"/>
</dbReference>
<accession>A0A6G1X5M2</accession>
<feature type="transmembrane region" description="Helical" evidence="1">
    <location>
        <begin position="33"/>
        <end position="51"/>
    </location>
</feature>
<gene>
    <name evidence="2" type="ORF">GH754_07685</name>
</gene>
<feature type="transmembrane region" description="Helical" evidence="1">
    <location>
        <begin position="6"/>
        <end position="24"/>
    </location>
</feature>
<keyword evidence="3" id="KW-1185">Reference proteome</keyword>
<sequence length="231" mass="26863">MNLIEVLSGALAWGIVVYLIYRLYNKRRVKPKGWKILIVFWIGMFSFSFNFNLFGEAVRLSILPLGVWILYFILNSKEGRWEIYRRFAWLGFGANFIFLLFSLISTPVHQAIYPQNEIDTYIAGVEEAYFITIHPSGQDVSLKKDTLLDGIERLQKSTISSDDWYYDLTRNDSKEVNERFPYQLVNATPKWGSGSQAIIYLEDDGKGLLILTPEKQRYFRSDQSLLEEGNE</sequence>
<comment type="caution">
    <text evidence="2">The sequence shown here is derived from an EMBL/GenBank/DDBJ whole genome shotgun (WGS) entry which is preliminary data.</text>
</comment>
<evidence type="ECO:0000313" key="2">
    <source>
        <dbReference type="EMBL" id="MRG86205.1"/>
    </source>
</evidence>
<dbReference type="AlphaFoldDB" id="A0A6G1X5M2"/>
<keyword evidence="1" id="KW-0472">Membrane</keyword>